<feature type="region of interest" description="Disordered" evidence="2">
    <location>
        <begin position="1021"/>
        <end position="1059"/>
    </location>
</feature>
<evidence type="ECO:0000256" key="2">
    <source>
        <dbReference type="SAM" id="MobiDB-lite"/>
    </source>
</evidence>
<name>A0ABM3YTY6_PANGU</name>
<accession>A0ABM3YTY6</accession>
<dbReference type="RefSeq" id="XP_060539588.1">
    <property type="nucleotide sequence ID" value="XM_060683605.1"/>
</dbReference>
<protein>
    <submittedName>
        <fullName evidence="4">Protein SFI1 homolog isoform X4</fullName>
    </submittedName>
</protein>
<keyword evidence="3" id="KW-1185">Reference proteome</keyword>
<dbReference type="PANTHER" id="PTHR22028:SF4">
    <property type="entry name" value="PROTEIN SFI1 HOMOLOG"/>
    <property type="match status" value="1"/>
</dbReference>
<evidence type="ECO:0000313" key="4">
    <source>
        <dbReference type="RefSeq" id="XP_060539588.1"/>
    </source>
</evidence>
<gene>
    <name evidence="4" type="primary">SFI1</name>
</gene>
<reference evidence="4" key="1">
    <citation type="submission" date="2025-08" db="UniProtKB">
        <authorList>
            <consortium name="RefSeq"/>
        </authorList>
    </citation>
    <scope>IDENTIFICATION</scope>
    <source>
        <tissue evidence="4">Blood</tissue>
    </source>
</reference>
<dbReference type="PANTHER" id="PTHR22028">
    <property type="entry name" value="SFI1 SPINDLE BODY DOMAIN-CONTAINING PROTEIN-RELATED"/>
    <property type="match status" value="1"/>
</dbReference>
<dbReference type="GeneID" id="117677963"/>
<sequence>MERKGQRSSKFQKAQKPHKECVGHQPIPCHPNRNSGQSGNCRILYRVMYTWNRGGRLKELRIRHLARKFFYLWKRKTFGRVLPSKARAYFVQKMLQKTFGEWKEEWWVLCREWKLTVRADCHHRYFLYHKVFQAWRSFLLQQRAKKLAYCIAEAHATKQKTLRSWQRWLSYVQLRRMKQRMNWEALHFRQQSTLRLSWGWWQKRCCQRQVHRGMESQALRQWAHSVQLRAWLQWKALDTQLQRETATASWAARCLQHWTMRKGLKSWLQYVTQRREKRHRSRLAVQHHHAQLLRWHFLAWQLAWRHKKQLEHLAQQAAGTALRRAFTRWKLYVALCAEEAERYRLAQSHHNRRLLSCGFRALQRNIREASLKQVRRNLACQQHRVMLTSRFWACWRSRLEQKEDEQHRPLTLAAVSHHSRRLLQKSLQTWRQRACGERWQKFQCAKAEQHRKAVLLSAAFQAWKLFKDHQLWWTEMNGVAAGYHRETWTRRVFVQWLLRQREQQEGRAAEKMATLCAEERVLSQFWGRWHRATLACLEEREGVCLAKGHHRHHLLRATLHLWRENVWEMKRGRAKEAAALHFHSEKLLRCSWRKWRQYQMQKSEKWKKTARAEGHYQQALLGRVMTAWKAYQKSIQGVLHQVAQKERDHRRELLRQVLRSWKETTAELRQEAKAARLAGHHHRRGLLSKVLFQWREAAALQADSREKVAVAVKDAQRHLQTERLRGLFLRWREATASSSQQRGQLTVAAEHHRRQLLSRCLERWKQDHLSRLRVMLLQRQGEQLLARRLSAAAFASWKVQLADRRREQQQTMRALWHWSRTLQRKVLSAWGGFVQEQLRKKGRMARAAESYQVELLREGICRILRYMAAMKRRRGCLQAQHQLQAACQRHHLVYRCAMMWKQKALSRKPSLALSGTPAKKHVTFEVPRLGHVPPGVPRGQANVPGVPRDYQAAGDSILTDLYAARQVRLQPRRPDFLIPFPEKRGVPHAGKWLESSAGFAQPTAAGPLLLAPSSIDPPASPFSGSGYSSGSFPKSGPLAPRSPWLHGPTGAAPELQPPSSFMLGMKRVSVKTPSLSPPAAAPGKEKPAVVSRGPLLVPEDFTRRRSPSLCRKAETKRGKTEIQQLEDELQLIGQKMQYYYSQQQELKFYQRQERLLCKWLELRGVGEPTDAQEIREKLGQLKVQIASLVSTLEGEQQLMQKYVGRVQDIRAALETWATASPPPV</sequence>
<keyword evidence="1" id="KW-0175">Coiled coil</keyword>
<evidence type="ECO:0000313" key="3">
    <source>
        <dbReference type="Proteomes" id="UP001652622"/>
    </source>
</evidence>
<proteinExistence type="predicted"/>
<dbReference type="Proteomes" id="UP001652622">
    <property type="component" value="Unplaced"/>
</dbReference>
<feature type="compositionally biased region" description="Low complexity" evidence="2">
    <location>
        <begin position="1021"/>
        <end position="1037"/>
    </location>
</feature>
<feature type="region of interest" description="Disordered" evidence="2">
    <location>
        <begin position="1"/>
        <end position="29"/>
    </location>
</feature>
<evidence type="ECO:0000256" key="1">
    <source>
        <dbReference type="SAM" id="Coils"/>
    </source>
</evidence>
<organism evidence="3 4">
    <name type="scientific">Pantherophis guttatus</name>
    <name type="common">Corn snake</name>
    <name type="synonym">Elaphe guttata</name>
    <dbReference type="NCBI Taxonomy" id="94885"/>
    <lineage>
        <taxon>Eukaryota</taxon>
        <taxon>Metazoa</taxon>
        <taxon>Chordata</taxon>
        <taxon>Craniata</taxon>
        <taxon>Vertebrata</taxon>
        <taxon>Euteleostomi</taxon>
        <taxon>Lepidosauria</taxon>
        <taxon>Squamata</taxon>
        <taxon>Bifurcata</taxon>
        <taxon>Unidentata</taxon>
        <taxon>Episquamata</taxon>
        <taxon>Toxicofera</taxon>
        <taxon>Serpentes</taxon>
        <taxon>Colubroidea</taxon>
        <taxon>Colubridae</taxon>
        <taxon>Colubrinae</taxon>
        <taxon>Pantherophis</taxon>
    </lineage>
</organism>
<dbReference type="InterPro" id="IPR052270">
    <property type="entry name" value="CACF_protein"/>
</dbReference>
<feature type="coiled-coil region" evidence="1">
    <location>
        <begin position="651"/>
        <end position="678"/>
    </location>
</feature>